<reference evidence="10" key="1">
    <citation type="submission" date="2023-03" db="EMBL/GenBank/DDBJ databases">
        <title>Massive genome expansion in bonnet fungi (Mycena s.s.) driven by repeated elements and novel gene families across ecological guilds.</title>
        <authorList>
            <consortium name="Lawrence Berkeley National Laboratory"/>
            <person name="Harder C.B."/>
            <person name="Miyauchi S."/>
            <person name="Viragh M."/>
            <person name="Kuo A."/>
            <person name="Thoen E."/>
            <person name="Andreopoulos B."/>
            <person name="Lu D."/>
            <person name="Skrede I."/>
            <person name="Drula E."/>
            <person name="Henrissat B."/>
            <person name="Morin E."/>
            <person name="Kohler A."/>
            <person name="Barry K."/>
            <person name="LaButti K."/>
            <person name="Morin E."/>
            <person name="Salamov A."/>
            <person name="Lipzen A."/>
            <person name="Mereny Z."/>
            <person name="Hegedus B."/>
            <person name="Baldrian P."/>
            <person name="Stursova M."/>
            <person name="Weitz H."/>
            <person name="Taylor A."/>
            <person name="Grigoriev I.V."/>
            <person name="Nagy L.G."/>
            <person name="Martin F."/>
            <person name="Kauserud H."/>
        </authorList>
    </citation>
    <scope>NUCLEOTIDE SEQUENCE</scope>
    <source>
        <strain evidence="10">CBHHK002</strain>
    </source>
</reference>
<sequence>MSTKPELETWAAAVDAYDAGEYETALELFSRIERSSRFATDIGLIYAALGEHEAAVEQFTEAIGFDPYLAVAYFQCGVSKFLLARYELAYEDFERAMLALRGTQNINYEQLGLEFRLYSAEVLFNQGLSLISMGRTEEGLADLEEARRAKATDEHNVIDEAIAERGKDFTVFSIPVGVIYRPPEKKMKNIKTKDYLGKAILVAASDSRDTTVGFSGSDRLQQGITPAGVFVEGEAVRARNNTGAPSPPQNDDGPPPLVRPKATLNVVRQPSAGGPARSNPGLRTEQAFPSVSGPGRDLSVRRGGAPPMAKVGPPPPSQVDRLNPGRMTDFYDDYLGAYTTPWGVPRRNTSRRNQEDEDEEGYASGEDFDGPSRSKLNTIRIRIHHDGDVRGMMLSPDMPFDEFMDKLTSRFGSTVTIKFVDEDGIRVSLRDQDDYELAIETARQSSKGKREGKLEIWCMDV</sequence>
<feature type="domain" description="PB1" evidence="9">
    <location>
        <begin position="378"/>
        <end position="461"/>
    </location>
</feature>
<evidence type="ECO:0000256" key="3">
    <source>
        <dbReference type="ARBA" id="ARBA00022443"/>
    </source>
</evidence>
<keyword evidence="6 7" id="KW-0802">TPR repeat</keyword>
<dbReference type="InterPro" id="IPR000270">
    <property type="entry name" value="PB1_dom"/>
</dbReference>
<feature type="compositionally biased region" description="Acidic residues" evidence="8">
    <location>
        <begin position="355"/>
        <end position="369"/>
    </location>
</feature>
<dbReference type="FunFam" id="1.25.40.10:FF:000017">
    <property type="entry name" value="NADPH oxidase regulator NoxR"/>
    <property type="match status" value="1"/>
</dbReference>
<keyword evidence="3" id="KW-0728">SH3 domain</keyword>
<protein>
    <submittedName>
        <fullName evidence="10">NADPH oxidase regulator NoxR</fullName>
    </submittedName>
</protein>
<dbReference type="Gene3D" id="3.10.20.90">
    <property type="entry name" value="Phosphatidylinositol 3-kinase Catalytic Subunit, Chain A, domain 1"/>
    <property type="match status" value="1"/>
</dbReference>
<dbReference type="PANTHER" id="PTHR15175">
    <property type="entry name" value="NEUTROPHIL CYTOSOLIC FACTOR 2, NEUTROPHIL NADPH OXIDASE FACTOR 2"/>
    <property type="match status" value="1"/>
</dbReference>
<dbReference type="PROSITE" id="PS50005">
    <property type="entry name" value="TPR"/>
    <property type="match status" value="1"/>
</dbReference>
<evidence type="ECO:0000259" key="9">
    <source>
        <dbReference type="PROSITE" id="PS51745"/>
    </source>
</evidence>
<feature type="region of interest" description="Disordered" evidence="8">
    <location>
        <begin position="239"/>
        <end position="323"/>
    </location>
</feature>
<dbReference type="SMART" id="SM00028">
    <property type="entry name" value="TPR"/>
    <property type="match status" value="3"/>
</dbReference>
<dbReference type="InterPro" id="IPR053793">
    <property type="entry name" value="PB1-like"/>
</dbReference>
<dbReference type="PROSITE" id="PS51745">
    <property type="entry name" value="PB1"/>
    <property type="match status" value="1"/>
</dbReference>
<organism evidence="10 11">
    <name type="scientific">Mycena albidolilacea</name>
    <dbReference type="NCBI Taxonomy" id="1033008"/>
    <lineage>
        <taxon>Eukaryota</taxon>
        <taxon>Fungi</taxon>
        <taxon>Dikarya</taxon>
        <taxon>Basidiomycota</taxon>
        <taxon>Agaricomycotina</taxon>
        <taxon>Agaricomycetes</taxon>
        <taxon>Agaricomycetidae</taxon>
        <taxon>Agaricales</taxon>
        <taxon>Marasmiineae</taxon>
        <taxon>Mycenaceae</taxon>
        <taxon>Mycena</taxon>
    </lineage>
</organism>
<evidence type="ECO:0000256" key="5">
    <source>
        <dbReference type="ARBA" id="ARBA00022737"/>
    </source>
</evidence>
<dbReference type="InterPro" id="IPR019734">
    <property type="entry name" value="TPR_rpt"/>
</dbReference>
<evidence type="ECO:0000256" key="1">
    <source>
        <dbReference type="ARBA" id="ARBA00004496"/>
    </source>
</evidence>
<evidence type="ECO:0000256" key="6">
    <source>
        <dbReference type="ARBA" id="ARBA00022803"/>
    </source>
</evidence>
<dbReference type="SMART" id="SM00666">
    <property type="entry name" value="PB1"/>
    <property type="match status" value="1"/>
</dbReference>
<keyword evidence="11" id="KW-1185">Reference proteome</keyword>
<comment type="similarity">
    <text evidence="2">Belongs to the NCF2/NOXA1 family.</text>
</comment>
<keyword evidence="5" id="KW-0677">Repeat</keyword>
<evidence type="ECO:0000256" key="8">
    <source>
        <dbReference type="SAM" id="MobiDB-lite"/>
    </source>
</evidence>
<evidence type="ECO:0000313" key="11">
    <source>
        <dbReference type="Proteomes" id="UP001218218"/>
    </source>
</evidence>
<feature type="compositionally biased region" description="Pro residues" evidence="8">
    <location>
        <begin position="245"/>
        <end position="258"/>
    </location>
</feature>
<name>A0AAD7EWH5_9AGAR</name>
<proteinExistence type="inferred from homology"/>
<evidence type="ECO:0000256" key="7">
    <source>
        <dbReference type="PROSITE-ProRule" id="PRU00339"/>
    </source>
</evidence>
<evidence type="ECO:0000256" key="2">
    <source>
        <dbReference type="ARBA" id="ARBA00008051"/>
    </source>
</evidence>
<dbReference type="Gene3D" id="1.25.40.10">
    <property type="entry name" value="Tetratricopeptide repeat domain"/>
    <property type="match status" value="1"/>
</dbReference>
<dbReference type="InterPro" id="IPR011990">
    <property type="entry name" value="TPR-like_helical_dom_sf"/>
</dbReference>
<evidence type="ECO:0000313" key="10">
    <source>
        <dbReference type="EMBL" id="KAJ7355201.1"/>
    </source>
</evidence>
<feature type="repeat" description="TPR" evidence="7">
    <location>
        <begin position="36"/>
        <end position="69"/>
    </location>
</feature>
<comment type="subcellular location">
    <subcellularLocation>
        <location evidence="1">Cytoplasm</location>
    </subcellularLocation>
</comment>
<evidence type="ECO:0000256" key="4">
    <source>
        <dbReference type="ARBA" id="ARBA00022490"/>
    </source>
</evidence>
<keyword evidence="4" id="KW-0963">Cytoplasm</keyword>
<dbReference type="Proteomes" id="UP001218218">
    <property type="component" value="Unassembled WGS sequence"/>
</dbReference>
<dbReference type="EMBL" id="JARIHO010000009">
    <property type="protein sequence ID" value="KAJ7355201.1"/>
    <property type="molecule type" value="Genomic_DNA"/>
</dbReference>
<accession>A0AAD7EWH5</accession>
<dbReference type="InterPro" id="IPR051864">
    <property type="entry name" value="NCF2_NOXA1"/>
</dbReference>
<dbReference type="AlphaFoldDB" id="A0AAD7EWH5"/>
<dbReference type="Pfam" id="PF00564">
    <property type="entry name" value="PB1"/>
    <property type="match status" value="1"/>
</dbReference>
<dbReference type="SUPFAM" id="SSF54277">
    <property type="entry name" value="CAD &amp; PB1 domains"/>
    <property type="match status" value="1"/>
</dbReference>
<feature type="region of interest" description="Disordered" evidence="8">
    <location>
        <begin position="341"/>
        <end position="373"/>
    </location>
</feature>
<gene>
    <name evidence="10" type="ORF">DFH08DRAFT_851928</name>
</gene>
<dbReference type="Pfam" id="PF13181">
    <property type="entry name" value="TPR_8"/>
    <property type="match status" value="1"/>
</dbReference>
<dbReference type="PANTHER" id="PTHR15175:SF0">
    <property type="entry name" value="SH3 DOMAIN-CONTAINING PROTEIN C23A1.17"/>
    <property type="match status" value="1"/>
</dbReference>
<comment type="caution">
    <text evidence="10">The sequence shown here is derived from an EMBL/GenBank/DDBJ whole genome shotgun (WGS) entry which is preliminary data.</text>
</comment>
<dbReference type="GO" id="GO:0005737">
    <property type="term" value="C:cytoplasm"/>
    <property type="evidence" value="ECO:0007669"/>
    <property type="project" value="UniProtKB-SubCell"/>
</dbReference>
<dbReference type="SUPFAM" id="SSF48452">
    <property type="entry name" value="TPR-like"/>
    <property type="match status" value="1"/>
</dbReference>